<feature type="transmembrane region" description="Helical" evidence="1">
    <location>
        <begin position="42"/>
        <end position="65"/>
    </location>
</feature>
<keyword evidence="1" id="KW-0812">Transmembrane</keyword>
<dbReference type="EMBL" id="SMKX01000017">
    <property type="protein sequence ID" value="TDD61161.1"/>
    <property type="molecule type" value="Genomic_DNA"/>
</dbReference>
<evidence type="ECO:0000313" key="3">
    <source>
        <dbReference type="Proteomes" id="UP000295124"/>
    </source>
</evidence>
<organism evidence="2 3">
    <name type="scientific">Kribbella antibiotica</name>
    <dbReference type="NCBI Taxonomy" id="190195"/>
    <lineage>
        <taxon>Bacteria</taxon>
        <taxon>Bacillati</taxon>
        <taxon>Actinomycetota</taxon>
        <taxon>Actinomycetes</taxon>
        <taxon>Propionibacteriales</taxon>
        <taxon>Kribbellaceae</taxon>
        <taxon>Kribbella</taxon>
    </lineage>
</organism>
<accession>A0A4R4ZQC9</accession>
<dbReference type="Proteomes" id="UP000295124">
    <property type="component" value="Unassembled WGS sequence"/>
</dbReference>
<name>A0A4R4ZQC9_9ACTN</name>
<dbReference type="AlphaFoldDB" id="A0A4R4ZQC9"/>
<sequence>MNLTTPPPVEQLDPEYTETLRRNVVRGAYKAFRPKPPRWTPFLAWVPVVAATAAVAIGITSVVTLSRSGDPAGSTGIQQESPDKTQREWLDLGDASDSQARAAARQCLKLKTTVSGTTEDLYGPADADAATIRSARWIKAFGVPGKSRQLLQTFVTANSNFWFQCLDGEILRWDTSAAAANEQNPIPGTWAWNNVGEGKSAGVRASYSFRAAKNVGLVELRIRGLNGVSPWYADVTVDQAGYLEGILPDAVAEHGNAEIDVRAFDKDGKQVFFTTFG</sequence>
<protein>
    <submittedName>
        <fullName evidence="2">Uncharacterized protein</fullName>
    </submittedName>
</protein>
<gene>
    <name evidence="2" type="ORF">E1263_08210</name>
</gene>
<keyword evidence="1" id="KW-0472">Membrane</keyword>
<comment type="caution">
    <text evidence="2">The sequence shown here is derived from an EMBL/GenBank/DDBJ whole genome shotgun (WGS) entry which is preliminary data.</text>
</comment>
<evidence type="ECO:0000313" key="2">
    <source>
        <dbReference type="EMBL" id="TDD61161.1"/>
    </source>
</evidence>
<dbReference type="OrthoDB" id="3827894at2"/>
<dbReference type="RefSeq" id="WP_132166579.1">
    <property type="nucleotide sequence ID" value="NZ_SMKX01000017.1"/>
</dbReference>
<keyword evidence="3" id="KW-1185">Reference proteome</keyword>
<evidence type="ECO:0000256" key="1">
    <source>
        <dbReference type="SAM" id="Phobius"/>
    </source>
</evidence>
<reference evidence="2 3" key="1">
    <citation type="submission" date="2019-03" db="EMBL/GenBank/DDBJ databases">
        <title>Draft genome sequences of novel Actinobacteria.</title>
        <authorList>
            <person name="Sahin N."/>
            <person name="Ay H."/>
            <person name="Saygin H."/>
        </authorList>
    </citation>
    <scope>NUCLEOTIDE SEQUENCE [LARGE SCALE GENOMIC DNA]</scope>
    <source>
        <strain evidence="2 3">JCM 13523</strain>
    </source>
</reference>
<proteinExistence type="predicted"/>
<keyword evidence="1" id="KW-1133">Transmembrane helix</keyword>